<dbReference type="AlphaFoldDB" id="A0A841LG32"/>
<dbReference type="PANTHER" id="PTHR42806">
    <property type="entry name" value="GLYCINE CLEAVAGE SYSTEM P-PROTEIN"/>
    <property type="match status" value="1"/>
</dbReference>
<dbReference type="GO" id="GO:0004375">
    <property type="term" value="F:glycine dehydrogenase (decarboxylating) activity"/>
    <property type="evidence" value="ECO:0007669"/>
    <property type="project" value="UniProtKB-EC"/>
</dbReference>
<dbReference type="EC" id="1.4.4.2" evidence="3"/>
<dbReference type="EMBL" id="JACIIV010000014">
    <property type="protein sequence ID" value="MBB6227928.1"/>
    <property type="molecule type" value="Genomic_DNA"/>
</dbReference>
<name>A0A841LG32_9SPHN</name>
<proteinExistence type="predicted"/>
<dbReference type="InterPro" id="IPR015424">
    <property type="entry name" value="PyrdxlP-dep_Trfase"/>
</dbReference>
<dbReference type="RefSeq" id="WP_184199371.1">
    <property type="nucleotide sequence ID" value="NZ_BMOX01000177.1"/>
</dbReference>
<dbReference type="InterPro" id="IPR015422">
    <property type="entry name" value="PyrdxlP-dep_Trfase_small"/>
</dbReference>
<dbReference type="Gene3D" id="3.90.1150.10">
    <property type="entry name" value="Aspartate Aminotransferase, domain 1"/>
    <property type="match status" value="1"/>
</dbReference>
<dbReference type="Pfam" id="PF02347">
    <property type="entry name" value="GDC-P"/>
    <property type="match status" value="1"/>
</dbReference>
<dbReference type="SUPFAM" id="SSF53383">
    <property type="entry name" value="PLP-dependent transferases"/>
    <property type="match status" value="1"/>
</dbReference>
<evidence type="ECO:0000256" key="1">
    <source>
        <dbReference type="ARBA" id="ARBA00023002"/>
    </source>
</evidence>
<gene>
    <name evidence="3" type="ORF">FHS79_002110</name>
</gene>
<dbReference type="Gene3D" id="3.40.640.10">
    <property type="entry name" value="Type I PLP-dependent aspartate aminotransferase-like (Major domain)"/>
    <property type="match status" value="1"/>
</dbReference>
<sequence length="455" mass="47873">MSNGTHPFMPNSPPALKAELLAELGLTDAEPLFAQIPEAHRFRGDLGQPPALADEVSLRRHLRSLIARNRSAEDTLCFLGGGIWPHHVPAVVDEIVGRSEFLTPVWGTPSSDFGRNQAWFEFTSQLGSLLEMPLVGLTVYSWGAALGHAARMAARITGRRTLLVPAALCPERRLVLEGYAASADPAAAITIIDMPMAQGRIDLAALPALLGRHVAAVYIENPNWLGRFETDAAAIAAQARAAGAETIIGVDPASLGLVASPAALGADIAIGSIQPLGIHMNAGGGLGGFIASSDDTAHAAEYPTLLNSIAETVDGRMSFGMMRFHQSSYGSREDGKDWTGNSTYLWAVAAAAYMALLGPQGFHDLGSAIIGRAHTAARTFAAVPGVKLRWADGFFKEFVLEYPGRSVTQVNAALLAHGVFGGLEIEPHAALWCVTEIHSADDIAAAAAALAEVLA</sequence>
<dbReference type="NCBIfam" id="NF001696">
    <property type="entry name" value="PRK00451.1"/>
    <property type="match status" value="1"/>
</dbReference>
<accession>A0A841LG32</accession>
<evidence type="ECO:0000259" key="2">
    <source>
        <dbReference type="Pfam" id="PF02347"/>
    </source>
</evidence>
<dbReference type="InterPro" id="IPR015421">
    <property type="entry name" value="PyrdxlP-dep_Trfase_major"/>
</dbReference>
<dbReference type="Proteomes" id="UP000538147">
    <property type="component" value="Unassembled WGS sequence"/>
</dbReference>
<dbReference type="PANTHER" id="PTHR42806:SF1">
    <property type="entry name" value="GLYCINE DEHYDROGENASE (DECARBOXYLATING)"/>
    <property type="match status" value="1"/>
</dbReference>
<protein>
    <submittedName>
        <fullName evidence="3">Glycine dehydrogenase subunit 1</fullName>
        <ecNumber evidence="3">1.4.4.2</ecNumber>
    </submittedName>
</protein>
<feature type="domain" description="Glycine cleavage system P-protein N-terminal" evidence="2">
    <location>
        <begin position="17"/>
        <end position="445"/>
    </location>
</feature>
<dbReference type="GO" id="GO:0009116">
    <property type="term" value="P:nucleoside metabolic process"/>
    <property type="evidence" value="ECO:0007669"/>
    <property type="project" value="InterPro"/>
</dbReference>
<keyword evidence="1 3" id="KW-0560">Oxidoreductase</keyword>
<organism evidence="3 4">
    <name type="scientific">Polymorphobacter multimanifer</name>
    <dbReference type="NCBI Taxonomy" id="1070431"/>
    <lineage>
        <taxon>Bacteria</taxon>
        <taxon>Pseudomonadati</taxon>
        <taxon>Pseudomonadota</taxon>
        <taxon>Alphaproteobacteria</taxon>
        <taxon>Sphingomonadales</taxon>
        <taxon>Sphingosinicellaceae</taxon>
        <taxon>Polymorphobacter</taxon>
    </lineage>
</organism>
<reference evidence="3 4" key="1">
    <citation type="submission" date="2020-08" db="EMBL/GenBank/DDBJ databases">
        <title>Genomic Encyclopedia of Type Strains, Phase IV (KMG-IV): sequencing the most valuable type-strain genomes for metagenomic binning, comparative biology and taxonomic classification.</title>
        <authorList>
            <person name="Goeker M."/>
        </authorList>
    </citation>
    <scope>NUCLEOTIDE SEQUENCE [LARGE SCALE GENOMIC DNA]</scope>
    <source>
        <strain evidence="3 4">DSM 102189</strain>
    </source>
</reference>
<dbReference type="InterPro" id="IPR049315">
    <property type="entry name" value="GDC-P_N"/>
</dbReference>
<evidence type="ECO:0000313" key="3">
    <source>
        <dbReference type="EMBL" id="MBB6227928.1"/>
    </source>
</evidence>
<evidence type="ECO:0000313" key="4">
    <source>
        <dbReference type="Proteomes" id="UP000538147"/>
    </source>
</evidence>
<dbReference type="InterPro" id="IPR023010">
    <property type="entry name" value="GcvPA"/>
</dbReference>
<keyword evidence="4" id="KW-1185">Reference proteome</keyword>
<comment type="caution">
    <text evidence="3">The sequence shown here is derived from an EMBL/GenBank/DDBJ whole genome shotgun (WGS) entry which is preliminary data.</text>
</comment>